<accession>A0AA38U4S6</accession>
<dbReference type="AlphaFoldDB" id="A0AA38U4S6"/>
<dbReference type="InterPro" id="IPR046700">
    <property type="entry name" value="DUF6570"/>
</dbReference>
<evidence type="ECO:0000313" key="2">
    <source>
        <dbReference type="EMBL" id="KAJ3832216.1"/>
    </source>
</evidence>
<dbReference type="Proteomes" id="UP001163846">
    <property type="component" value="Unassembled WGS sequence"/>
</dbReference>
<comment type="caution">
    <text evidence="2">The sequence shown here is derived from an EMBL/GenBank/DDBJ whole genome shotgun (WGS) entry which is preliminary data.</text>
</comment>
<gene>
    <name evidence="2" type="ORF">F5878DRAFT_548474</name>
</gene>
<reference evidence="2" key="1">
    <citation type="submission" date="2022-08" db="EMBL/GenBank/DDBJ databases">
        <authorList>
            <consortium name="DOE Joint Genome Institute"/>
            <person name="Min B."/>
            <person name="Riley R."/>
            <person name="Sierra-Patev S."/>
            <person name="Naranjo-Ortiz M."/>
            <person name="Looney B."/>
            <person name="Konkel Z."/>
            <person name="Slot J.C."/>
            <person name="Sakamoto Y."/>
            <person name="Steenwyk J.L."/>
            <person name="Rokas A."/>
            <person name="Carro J."/>
            <person name="Camarero S."/>
            <person name="Ferreira P."/>
            <person name="Molpeceres G."/>
            <person name="Ruiz-Duenas F.J."/>
            <person name="Serrano A."/>
            <person name="Henrissat B."/>
            <person name="Drula E."/>
            <person name="Hughes K.W."/>
            <person name="Mata J.L."/>
            <person name="Ishikawa N.K."/>
            <person name="Vargas-Isla R."/>
            <person name="Ushijima S."/>
            <person name="Smith C.A."/>
            <person name="Ahrendt S."/>
            <person name="Andreopoulos W."/>
            <person name="He G."/>
            <person name="Labutti K."/>
            <person name="Lipzen A."/>
            <person name="Ng V."/>
            <person name="Sandor L."/>
            <person name="Barry K."/>
            <person name="Martinez A.T."/>
            <person name="Xiao Y."/>
            <person name="Gibbons J.G."/>
            <person name="Terashima K."/>
            <person name="Hibbett D.S."/>
            <person name="Grigoriev I.V."/>
        </authorList>
    </citation>
    <scope>NUCLEOTIDE SEQUENCE</scope>
    <source>
        <strain evidence="2">TFB9207</strain>
    </source>
</reference>
<feature type="domain" description="DUF6570" evidence="1">
    <location>
        <begin position="71"/>
        <end position="206"/>
    </location>
</feature>
<feature type="non-terminal residue" evidence="2">
    <location>
        <position position="226"/>
    </location>
</feature>
<dbReference type="EMBL" id="MU807039">
    <property type="protein sequence ID" value="KAJ3832216.1"/>
    <property type="molecule type" value="Genomic_DNA"/>
</dbReference>
<keyword evidence="3" id="KW-1185">Reference proteome</keyword>
<protein>
    <recommendedName>
        <fullName evidence="1">DUF6570 domain-containing protein</fullName>
    </recommendedName>
</protein>
<dbReference type="Pfam" id="PF20209">
    <property type="entry name" value="DUF6570"/>
    <property type="match status" value="1"/>
</dbReference>
<evidence type="ECO:0000313" key="3">
    <source>
        <dbReference type="Proteomes" id="UP001163846"/>
    </source>
</evidence>
<organism evidence="2 3">
    <name type="scientific">Lentinula raphanica</name>
    <dbReference type="NCBI Taxonomy" id="153919"/>
    <lineage>
        <taxon>Eukaryota</taxon>
        <taxon>Fungi</taxon>
        <taxon>Dikarya</taxon>
        <taxon>Basidiomycota</taxon>
        <taxon>Agaricomycotina</taxon>
        <taxon>Agaricomycetes</taxon>
        <taxon>Agaricomycetidae</taxon>
        <taxon>Agaricales</taxon>
        <taxon>Marasmiineae</taxon>
        <taxon>Omphalotaceae</taxon>
        <taxon>Lentinula</taxon>
    </lineage>
</organism>
<sequence>MYVQVKNAPSLELLRCTDPYILKHVPLSRLTYICPQLDGLLLQPEGVRPVDTEGSDFDIYLCQECRSSLSNKKLPRLALNNHMFRGDLPDELQDVTWIEEMACALYRTTAHVTRLYNSSSPADPLQLHGNACAHPLDVVNHANSLPWSPADLNQMLSVIFVGPRKLSISELNKLPQFIVRAPVIRKLYEHLRLHNRLYIDMPFDDNAYAAYPQYGILPGFEKRIVY</sequence>
<evidence type="ECO:0000259" key="1">
    <source>
        <dbReference type="Pfam" id="PF20209"/>
    </source>
</evidence>
<name>A0AA38U4S6_9AGAR</name>
<proteinExistence type="predicted"/>